<dbReference type="RefSeq" id="XP_060673524.1">
    <property type="nucleotide sequence ID" value="XM_060817541.1"/>
</dbReference>
<dbReference type="InterPro" id="IPR058922">
    <property type="entry name" value="WHD_DRP"/>
</dbReference>
<dbReference type="InterPro" id="IPR002182">
    <property type="entry name" value="NB-ARC"/>
</dbReference>
<dbReference type="RefSeq" id="XP_060673507.1">
    <property type="nucleotide sequence ID" value="XM_060817524.1"/>
</dbReference>
<dbReference type="RefSeq" id="XP_060673518.1">
    <property type="nucleotide sequence ID" value="XM_060817535.1"/>
</dbReference>
<dbReference type="RefSeq" id="XP_060673530.1">
    <property type="nucleotide sequence ID" value="XM_060817547.1"/>
</dbReference>
<dbReference type="RefSeq" id="XP_060673519.1">
    <property type="nucleotide sequence ID" value="XM_060817536.1"/>
</dbReference>
<dbReference type="InterPro" id="IPR032675">
    <property type="entry name" value="LRR_dom_sf"/>
</dbReference>
<dbReference type="SUPFAM" id="SSF52047">
    <property type="entry name" value="RNI-like"/>
    <property type="match status" value="1"/>
</dbReference>
<name>A0ABM4A9V9_ZIZJJ</name>
<proteinExistence type="predicted"/>
<evidence type="ECO:0000313" key="16">
    <source>
        <dbReference type="RefSeq" id="XP_060673510.1"/>
    </source>
</evidence>
<evidence type="ECO:0000313" key="26">
    <source>
        <dbReference type="RefSeq" id="XP_060673521.1"/>
    </source>
</evidence>
<dbReference type="RefSeq" id="XP_060673517.1">
    <property type="nucleotide sequence ID" value="XM_060817534.1"/>
</dbReference>
<dbReference type="InterPro" id="IPR006553">
    <property type="entry name" value="Leu-rich_rpt_Cys-con_subtyp"/>
</dbReference>
<dbReference type="RefSeq" id="XP_060673506.1">
    <property type="nucleotide sequence ID" value="XM_060817523.1"/>
</dbReference>
<dbReference type="RefSeq" id="XP_060673516.1">
    <property type="nucleotide sequence ID" value="XM_060817533.1"/>
</dbReference>
<evidence type="ECO:0000313" key="40">
    <source>
        <dbReference type="RefSeq" id="XP_060673537.1"/>
    </source>
</evidence>
<evidence type="ECO:0000313" key="36">
    <source>
        <dbReference type="RefSeq" id="XP_060673532.1"/>
    </source>
</evidence>
<evidence type="ECO:0000313" key="35">
    <source>
        <dbReference type="RefSeq" id="XP_060673531.1"/>
    </source>
</evidence>
<keyword evidence="4" id="KW-0611">Plant defense</keyword>
<dbReference type="RefSeq" id="XP_060673523.1">
    <property type="nucleotide sequence ID" value="XM_060817540.1"/>
</dbReference>
<dbReference type="RefSeq" id="XP_060673535.1">
    <property type="nucleotide sequence ID" value="XM_060817552.1"/>
</dbReference>
<dbReference type="Proteomes" id="UP001652623">
    <property type="component" value="Chromosome 5"/>
</dbReference>
<dbReference type="PANTHER" id="PTHR36766">
    <property type="entry name" value="PLANT BROAD-SPECTRUM MILDEW RESISTANCE PROTEIN RPW8"/>
    <property type="match status" value="1"/>
</dbReference>
<evidence type="ECO:0000259" key="6">
    <source>
        <dbReference type="Pfam" id="PF00931"/>
    </source>
</evidence>
<evidence type="ECO:0000313" key="31">
    <source>
        <dbReference type="RefSeq" id="XP_060673527.1"/>
    </source>
</evidence>
<accession>A0ABM4A9V9</accession>
<dbReference type="SUPFAM" id="SSF52058">
    <property type="entry name" value="L domain-like"/>
    <property type="match status" value="1"/>
</dbReference>
<evidence type="ECO:0000259" key="10">
    <source>
        <dbReference type="Pfam" id="PF25019"/>
    </source>
</evidence>
<dbReference type="Pfam" id="PF25019">
    <property type="entry name" value="LRR_R13L1-DRL21"/>
    <property type="match status" value="1"/>
</dbReference>
<dbReference type="RefSeq" id="XP_060673525.1">
    <property type="nucleotide sequence ID" value="XM_060817542.1"/>
</dbReference>
<dbReference type="InterPro" id="IPR027417">
    <property type="entry name" value="P-loop_NTPase"/>
</dbReference>
<evidence type="ECO:0000313" key="19">
    <source>
        <dbReference type="RefSeq" id="XP_060673514.1"/>
    </source>
</evidence>
<evidence type="ECO:0000313" key="34">
    <source>
        <dbReference type="RefSeq" id="XP_060673530.1"/>
    </source>
</evidence>
<dbReference type="Pfam" id="PF00931">
    <property type="entry name" value="NB-ARC"/>
    <property type="match status" value="1"/>
</dbReference>
<evidence type="ECO:0000313" key="20">
    <source>
        <dbReference type="RefSeq" id="XP_060673515.1"/>
    </source>
</evidence>
<evidence type="ECO:0000313" key="14">
    <source>
        <dbReference type="RefSeq" id="XP_060673508.1"/>
    </source>
</evidence>
<dbReference type="RefSeq" id="XP_060673529.1">
    <property type="nucleotide sequence ID" value="XM_060817546.1"/>
</dbReference>
<dbReference type="SMART" id="SM00367">
    <property type="entry name" value="LRR_CC"/>
    <property type="match status" value="4"/>
</dbReference>
<evidence type="ECO:0000313" key="12">
    <source>
        <dbReference type="RefSeq" id="XP_060673506.1"/>
    </source>
</evidence>
<dbReference type="RefSeq" id="XP_060673508.1">
    <property type="nucleotide sequence ID" value="XM_060817525.1"/>
</dbReference>
<evidence type="ECO:0000313" key="24">
    <source>
        <dbReference type="RefSeq" id="XP_060673519.1"/>
    </source>
</evidence>
<evidence type="ECO:0000313" key="39">
    <source>
        <dbReference type="RefSeq" id="XP_060673536.1"/>
    </source>
</evidence>
<evidence type="ECO:0000313" key="32">
    <source>
        <dbReference type="RefSeq" id="XP_060673528.1"/>
    </source>
</evidence>
<dbReference type="GeneID" id="107435958"/>
<evidence type="ECO:0000259" key="9">
    <source>
        <dbReference type="Pfam" id="PF23598"/>
    </source>
</evidence>
<evidence type="ECO:0000256" key="1">
    <source>
        <dbReference type="ARBA" id="ARBA00022614"/>
    </source>
</evidence>
<feature type="domain" description="NB-ARC" evidence="6">
    <location>
        <begin position="175"/>
        <end position="345"/>
    </location>
</feature>
<evidence type="ECO:0000313" key="33">
    <source>
        <dbReference type="RefSeq" id="XP_060673529.1"/>
    </source>
</evidence>
<dbReference type="InterPro" id="IPR036388">
    <property type="entry name" value="WH-like_DNA-bd_sf"/>
</dbReference>
<dbReference type="Gene3D" id="1.10.10.10">
    <property type="entry name" value="Winged helix-like DNA-binding domain superfamily/Winged helix DNA-binding domain"/>
    <property type="match status" value="1"/>
</dbReference>
<dbReference type="RefSeq" id="XP_060673514.1">
    <property type="nucleotide sequence ID" value="XM_060817531.1"/>
</dbReference>
<dbReference type="InterPro" id="IPR038005">
    <property type="entry name" value="RX-like_CC"/>
</dbReference>
<keyword evidence="2" id="KW-0677">Repeat</keyword>
<dbReference type="RefSeq" id="XP_060673526.1">
    <property type="nucleotide sequence ID" value="XM_060817543.1"/>
</dbReference>
<dbReference type="RefSeq" id="XP_060673527.1">
    <property type="nucleotide sequence ID" value="XM_060817544.1"/>
</dbReference>
<keyword evidence="11" id="KW-1185">Reference proteome</keyword>
<dbReference type="RefSeq" id="XP_060673509.1">
    <property type="nucleotide sequence ID" value="XM_060817526.1"/>
</dbReference>
<dbReference type="Gene3D" id="3.80.10.10">
    <property type="entry name" value="Ribonuclease Inhibitor"/>
    <property type="match status" value="4"/>
</dbReference>
<dbReference type="RefSeq" id="XP_060673515.1">
    <property type="nucleotide sequence ID" value="XM_060817532.1"/>
</dbReference>
<dbReference type="InterPro" id="IPR041118">
    <property type="entry name" value="Rx_N"/>
</dbReference>
<dbReference type="RefSeq" id="XP_060673521.1">
    <property type="nucleotide sequence ID" value="XM_060817538.1"/>
</dbReference>
<dbReference type="Pfam" id="PF23598">
    <property type="entry name" value="LRR_14"/>
    <property type="match status" value="1"/>
</dbReference>
<dbReference type="InterPro" id="IPR056789">
    <property type="entry name" value="LRR_R13L1-DRL21"/>
</dbReference>
<evidence type="ECO:0000313" key="30">
    <source>
        <dbReference type="RefSeq" id="XP_060673526.1"/>
    </source>
</evidence>
<dbReference type="RefSeq" id="XP_060673531.1">
    <property type="nucleotide sequence ID" value="XM_060817548.1"/>
</dbReference>
<evidence type="ECO:0000313" key="11">
    <source>
        <dbReference type="Proteomes" id="UP001652623"/>
    </source>
</evidence>
<evidence type="ECO:0000313" key="17">
    <source>
        <dbReference type="RefSeq" id="XP_060673512.1"/>
    </source>
</evidence>
<sequence length="1158" mass="131224">MAENILFSIAEAIVGKLGSFALEEIGLLWGVKNDLRKLNSTMSTIKDVLLDAEEKQTHNHQVRGWLTKLQVVVYNADDLVDKFDFEALRRRVMPGNKMRKQVCIFFSSSNQLAFALKMGHRIKEIRESLDEIRSQRDFLLDKRVEETKSVSAKARETHSFVRKEEVIGRDNERMKILQLLLQDDETKENVSTITVVGIGGLGKTTLAQLVFNDAMVQKHFEPRLWVCVSDVFEMRPIVGNIIKSATNSSPDQHLAMDQLQNLLRKQIDGKRYFLVLDDVWNEDRKKWLELKSFLMGGARGSRILVTTRSENVAKLSHTLNDQPFKLNGLENDKSWSLFSKMAFRQVQDLNNPKIVDLGKAILEKCKGVPLAIKTIGSVLYLKNPETEWSFFKDNELAKVTQQEDDIIPTLKLSYNHLPSYLKHCFAYCSLFPKDHKFDVQMLIHLWMAQGFIKADQNQSPEDIGYGYFLDLLWRSFFQEVEEVVSGKIRWCKMHDLMHDLAMSMAGTSSVLINKDSIRFSENLFHVSFDFSLGGTEILKSVSPLLKHHYKLRTLFCPQNNDEQELTLINCMESCLKFKLLRALDFNRFYFMKKLPNSFGELKHLRYLDLSRFSKLQKLPNSITKLQNLQTLNLAGCFKLSSLPRDMHKMVSLRHLVLDWCESLSHMPSRLGELTCLHTLSRFILPDHDVSQLRPRNTSIGEVGELRNLNSLRGELSIENLRPDIDESDTANLQEKQHLQELISHYLVFEEDHFVEKYEKSLELLRPHPNLKALRVDGYLGVGFASWVKSLTNLVDLRLDGCRKCRHLPALHELPRLQKLILLGLDCLEYIDGDQNTATSCDIIPFFPSLKVLDIDSCPKLTSMPLFPSLERLALHDTSSKPLLGTMMMAHKEASSGASPSSSFQSLSKLVEMTIWYIDDLQSLPQEGVAYLSSLQSLEILGCPNLTSLPESIGNLSSLRSLEISSCPKLTSLPEAIGNLLSLQSLAIGCFPKLTSEAMGNLSSLQSLEIRDCPNLTSLSEAIGNLSSLQSLEIRDCPNLTSLSEAIDNLVSLRSLEISSCPKLTSLPEAIGNLSSLQSLVIYECLNLNSLPEAMGNLSSLQCLKIVECPNLNSLPEGQMLRALMKLSINRCPMLQQRYNKTSGGDWPKIAHIPNVEFE</sequence>
<dbReference type="Gene3D" id="1.20.5.4130">
    <property type="match status" value="1"/>
</dbReference>
<evidence type="ECO:0000259" key="7">
    <source>
        <dbReference type="Pfam" id="PF18052"/>
    </source>
</evidence>
<feature type="domain" description="Disease resistance protein winged helix" evidence="8">
    <location>
        <begin position="430"/>
        <end position="501"/>
    </location>
</feature>
<evidence type="ECO:0000313" key="15">
    <source>
        <dbReference type="RefSeq" id="XP_060673509.1"/>
    </source>
</evidence>
<dbReference type="PANTHER" id="PTHR36766:SF38">
    <property type="entry name" value="DISEASE RESISTANCE PROTEIN RGA3"/>
    <property type="match status" value="1"/>
</dbReference>
<dbReference type="RefSeq" id="XP_060673510.1">
    <property type="nucleotide sequence ID" value="XM_060817527.1"/>
</dbReference>
<evidence type="ECO:0000313" key="28">
    <source>
        <dbReference type="RefSeq" id="XP_060673524.1"/>
    </source>
</evidence>
<evidence type="ECO:0000313" key="21">
    <source>
        <dbReference type="RefSeq" id="XP_060673516.1"/>
    </source>
</evidence>
<dbReference type="RefSeq" id="XP_060673534.1">
    <property type="nucleotide sequence ID" value="XM_060817551.1"/>
</dbReference>
<evidence type="ECO:0000256" key="2">
    <source>
        <dbReference type="ARBA" id="ARBA00022737"/>
    </source>
</evidence>
<feature type="domain" description="Disease resistance N-terminal" evidence="7">
    <location>
        <begin position="11"/>
        <end position="97"/>
    </location>
</feature>
<evidence type="ECO:0000313" key="38">
    <source>
        <dbReference type="RefSeq" id="XP_060673535.1"/>
    </source>
</evidence>
<dbReference type="PRINTS" id="PR00364">
    <property type="entry name" value="DISEASERSIST"/>
</dbReference>
<keyword evidence="5" id="KW-0067">ATP-binding</keyword>
<evidence type="ECO:0000313" key="18">
    <source>
        <dbReference type="RefSeq" id="XP_060673513.1"/>
    </source>
</evidence>
<evidence type="ECO:0000259" key="8">
    <source>
        <dbReference type="Pfam" id="PF23559"/>
    </source>
</evidence>
<dbReference type="RefSeq" id="XP_060673539.1">
    <property type="nucleotide sequence ID" value="XM_060817556.1"/>
</dbReference>
<dbReference type="Pfam" id="PF18052">
    <property type="entry name" value="Rx_N"/>
    <property type="match status" value="1"/>
</dbReference>
<protein>
    <submittedName>
        <fullName evidence="12 13">Disease resistance protein RGA3</fullName>
    </submittedName>
</protein>
<organism evidence="11 31">
    <name type="scientific">Ziziphus jujuba</name>
    <name type="common">Chinese jujube</name>
    <name type="synonym">Ziziphus sativa</name>
    <dbReference type="NCBI Taxonomy" id="326968"/>
    <lineage>
        <taxon>Eukaryota</taxon>
        <taxon>Viridiplantae</taxon>
        <taxon>Streptophyta</taxon>
        <taxon>Embryophyta</taxon>
        <taxon>Tracheophyta</taxon>
        <taxon>Spermatophyta</taxon>
        <taxon>Magnoliopsida</taxon>
        <taxon>eudicotyledons</taxon>
        <taxon>Gunneridae</taxon>
        <taxon>Pentapetalae</taxon>
        <taxon>rosids</taxon>
        <taxon>fabids</taxon>
        <taxon>Rosales</taxon>
        <taxon>Rhamnaceae</taxon>
        <taxon>Paliureae</taxon>
        <taxon>Ziziphus</taxon>
    </lineage>
</organism>
<keyword evidence="1" id="KW-0433">Leucine-rich repeat</keyword>
<feature type="domain" description="Disease resistance R13L4/SHOC-2-like LRR" evidence="9">
    <location>
        <begin position="901"/>
        <end position="1034"/>
    </location>
</feature>
<evidence type="ECO:0000313" key="13">
    <source>
        <dbReference type="RefSeq" id="XP_060673507.1"/>
    </source>
</evidence>
<dbReference type="RefSeq" id="XP_060673513.1">
    <property type="nucleotide sequence ID" value="XM_060817530.1"/>
</dbReference>
<evidence type="ECO:0000313" key="42">
    <source>
        <dbReference type="RefSeq" id="XP_060673539.1"/>
    </source>
</evidence>
<dbReference type="RefSeq" id="XP_060673537.1">
    <property type="nucleotide sequence ID" value="XM_060817554.1"/>
</dbReference>
<dbReference type="RefSeq" id="XP_060673528.1">
    <property type="nucleotide sequence ID" value="XM_060817545.1"/>
</dbReference>
<dbReference type="CDD" id="cd14798">
    <property type="entry name" value="RX-CC_like"/>
    <property type="match status" value="1"/>
</dbReference>
<dbReference type="RefSeq" id="XP_060673536.1">
    <property type="nucleotide sequence ID" value="XM_060817553.1"/>
</dbReference>
<evidence type="ECO:0000313" key="41">
    <source>
        <dbReference type="RefSeq" id="XP_060673538.1"/>
    </source>
</evidence>
<evidence type="ECO:0000313" key="37">
    <source>
        <dbReference type="RefSeq" id="XP_060673534.1"/>
    </source>
</evidence>
<dbReference type="InterPro" id="IPR042197">
    <property type="entry name" value="Apaf_helical"/>
</dbReference>
<evidence type="ECO:0000313" key="43">
    <source>
        <dbReference type="RefSeq" id="XP_060673540.1"/>
    </source>
</evidence>
<keyword evidence="3" id="KW-0547">Nucleotide-binding</keyword>
<dbReference type="RefSeq" id="XP_060673538.1">
    <property type="nucleotide sequence ID" value="XM_060817555.1"/>
</dbReference>
<dbReference type="Gene3D" id="1.10.8.430">
    <property type="entry name" value="Helical domain of apoptotic protease-activating factors"/>
    <property type="match status" value="1"/>
</dbReference>
<evidence type="ECO:0000313" key="44">
    <source>
        <dbReference type="RefSeq" id="XP_060673541.1"/>
    </source>
</evidence>
<dbReference type="RefSeq" id="XP_060673532.1">
    <property type="nucleotide sequence ID" value="XM_060817549.1"/>
</dbReference>
<evidence type="ECO:0000256" key="5">
    <source>
        <dbReference type="ARBA" id="ARBA00022840"/>
    </source>
</evidence>
<evidence type="ECO:0000313" key="25">
    <source>
        <dbReference type="RefSeq" id="XP_060673520.1"/>
    </source>
</evidence>
<dbReference type="RefSeq" id="XP_060673541.1">
    <property type="nucleotide sequence ID" value="XM_060817558.1"/>
</dbReference>
<dbReference type="InterPro" id="IPR055414">
    <property type="entry name" value="LRR_R13L4/SHOC2-like"/>
</dbReference>
<evidence type="ECO:0000313" key="27">
    <source>
        <dbReference type="RefSeq" id="XP_060673523.1"/>
    </source>
</evidence>
<dbReference type="Gene3D" id="3.40.50.300">
    <property type="entry name" value="P-loop containing nucleotide triphosphate hydrolases"/>
    <property type="match status" value="1"/>
</dbReference>
<dbReference type="RefSeq" id="XP_060673520.1">
    <property type="nucleotide sequence ID" value="XM_060817537.1"/>
</dbReference>
<dbReference type="RefSeq" id="XP_060673512.1">
    <property type="nucleotide sequence ID" value="XM_060817529.1"/>
</dbReference>
<dbReference type="SUPFAM" id="SSF52540">
    <property type="entry name" value="P-loop containing nucleoside triphosphate hydrolases"/>
    <property type="match status" value="1"/>
</dbReference>
<evidence type="ECO:0000313" key="29">
    <source>
        <dbReference type="RefSeq" id="XP_060673525.1"/>
    </source>
</evidence>
<reference evidence="12 13" key="1">
    <citation type="submission" date="2025-05" db="UniProtKB">
        <authorList>
            <consortium name="RefSeq"/>
        </authorList>
    </citation>
    <scope>IDENTIFICATION</scope>
    <source>
        <tissue evidence="12 13">Seedling</tissue>
    </source>
</reference>
<dbReference type="RefSeq" id="XP_060673540.1">
    <property type="nucleotide sequence ID" value="XM_060817557.1"/>
</dbReference>
<evidence type="ECO:0000256" key="3">
    <source>
        <dbReference type="ARBA" id="ARBA00022741"/>
    </source>
</evidence>
<dbReference type="Pfam" id="PF23559">
    <property type="entry name" value="WHD_DRP"/>
    <property type="match status" value="1"/>
</dbReference>
<evidence type="ECO:0000313" key="22">
    <source>
        <dbReference type="RefSeq" id="XP_060673517.1"/>
    </source>
</evidence>
<gene>
    <name evidence="12 13 14 15 16 17 18 19 20 21 22 23 24 25 26 27 28 29 30 31 32 33 34 35 36 37 38 39 40 41 42 43 44" type="primary">LOC107435958</name>
</gene>
<evidence type="ECO:0000313" key="23">
    <source>
        <dbReference type="RefSeq" id="XP_060673518.1"/>
    </source>
</evidence>
<feature type="domain" description="R13L1/DRL21-like LRR repeat region" evidence="10">
    <location>
        <begin position="703"/>
        <end position="821"/>
    </location>
</feature>
<evidence type="ECO:0000256" key="4">
    <source>
        <dbReference type="ARBA" id="ARBA00022821"/>
    </source>
</evidence>